<accession>A0A504JF61</accession>
<evidence type="ECO:0000313" key="2">
    <source>
        <dbReference type="Proteomes" id="UP000315540"/>
    </source>
</evidence>
<proteinExistence type="predicted"/>
<dbReference type="RefSeq" id="WP_140591285.1">
    <property type="nucleotide sequence ID" value="NZ_VFWZ01000002.1"/>
</dbReference>
<dbReference type="AlphaFoldDB" id="A0A504JF61"/>
<protein>
    <submittedName>
        <fullName evidence="1">Uncharacterized protein</fullName>
    </submittedName>
</protein>
<name>A0A504JF61_9FLAO</name>
<gene>
    <name evidence="1" type="ORF">FHK87_05805</name>
</gene>
<dbReference type="EMBL" id="VFWZ01000002">
    <property type="protein sequence ID" value="TPN87105.1"/>
    <property type="molecule type" value="Genomic_DNA"/>
</dbReference>
<comment type="caution">
    <text evidence="1">The sequence shown here is derived from an EMBL/GenBank/DDBJ whole genome shotgun (WGS) entry which is preliminary data.</text>
</comment>
<evidence type="ECO:0000313" key="1">
    <source>
        <dbReference type="EMBL" id="TPN87105.1"/>
    </source>
</evidence>
<keyword evidence="2" id="KW-1185">Reference proteome</keyword>
<organism evidence="1 2">
    <name type="scientific">Aquimarina algicola</name>
    <dbReference type="NCBI Taxonomy" id="2589995"/>
    <lineage>
        <taxon>Bacteria</taxon>
        <taxon>Pseudomonadati</taxon>
        <taxon>Bacteroidota</taxon>
        <taxon>Flavobacteriia</taxon>
        <taxon>Flavobacteriales</taxon>
        <taxon>Flavobacteriaceae</taxon>
        <taxon>Aquimarina</taxon>
    </lineage>
</organism>
<sequence>MKINLIIFVFFGLLVSCNSKQKLEDQNDIIKIDPSLKKVLDDYIEEYPINVKYGEDLNRFYEKGFSHPSYHIYFDKKEKDTIFTITIFPQLHTFELEEREGEMEGESFIFHLYPKGFFTYKKTNPIVVFDQKSIANKFYNKEVLHSIPDTLITTSIDDVRGYKPYPWRYLIKNGKITLKIEGN</sequence>
<dbReference type="OrthoDB" id="1162836at2"/>
<dbReference type="PROSITE" id="PS51257">
    <property type="entry name" value="PROKAR_LIPOPROTEIN"/>
    <property type="match status" value="1"/>
</dbReference>
<reference evidence="1 2" key="1">
    <citation type="submission" date="2019-06" db="EMBL/GenBank/DDBJ databases">
        <authorList>
            <person name="Meng X."/>
        </authorList>
    </citation>
    <scope>NUCLEOTIDE SEQUENCE [LARGE SCALE GENOMIC DNA]</scope>
    <source>
        <strain evidence="1 2">M625</strain>
    </source>
</reference>
<dbReference type="Proteomes" id="UP000315540">
    <property type="component" value="Unassembled WGS sequence"/>
</dbReference>